<protein>
    <submittedName>
        <fullName evidence="2">Uncharacterized protein</fullName>
    </submittedName>
</protein>
<dbReference type="EMBL" id="OZ021737">
    <property type="protein sequence ID" value="CAK9317922.1"/>
    <property type="molecule type" value="Genomic_DNA"/>
</dbReference>
<name>A0ABP0YD77_9ROSI</name>
<feature type="region of interest" description="Disordered" evidence="1">
    <location>
        <begin position="1"/>
        <end position="24"/>
    </location>
</feature>
<reference evidence="2 3" key="1">
    <citation type="submission" date="2024-03" db="EMBL/GenBank/DDBJ databases">
        <authorList>
            <person name="Gkanogiannis A."/>
            <person name="Becerra Lopez-Lavalle L."/>
        </authorList>
    </citation>
    <scope>NUCLEOTIDE SEQUENCE [LARGE SCALE GENOMIC DNA]</scope>
</reference>
<evidence type="ECO:0000256" key="1">
    <source>
        <dbReference type="SAM" id="MobiDB-lite"/>
    </source>
</evidence>
<evidence type="ECO:0000313" key="3">
    <source>
        <dbReference type="Proteomes" id="UP001642487"/>
    </source>
</evidence>
<proteinExistence type="predicted"/>
<keyword evidence="3" id="KW-1185">Reference proteome</keyword>
<gene>
    <name evidence="2" type="ORF">CITCOLO1_LOCUS9873</name>
</gene>
<sequence>MYQAWLGGINRTVQDDADRGKGGATWATLHKSESGHGLRQEQHDVDLVEATGSSEQRRAVGGRRCVGQQR</sequence>
<organism evidence="2 3">
    <name type="scientific">Citrullus colocynthis</name>
    <name type="common">colocynth</name>
    <dbReference type="NCBI Taxonomy" id="252529"/>
    <lineage>
        <taxon>Eukaryota</taxon>
        <taxon>Viridiplantae</taxon>
        <taxon>Streptophyta</taxon>
        <taxon>Embryophyta</taxon>
        <taxon>Tracheophyta</taxon>
        <taxon>Spermatophyta</taxon>
        <taxon>Magnoliopsida</taxon>
        <taxon>eudicotyledons</taxon>
        <taxon>Gunneridae</taxon>
        <taxon>Pentapetalae</taxon>
        <taxon>rosids</taxon>
        <taxon>fabids</taxon>
        <taxon>Cucurbitales</taxon>
        <taxon>Cucurbitaceae</taxon>
        <taxon>Benincaseae</taxon>
        <taxon>Citrullus</taxon>
    </lineage>
</organism>
<feature type="region of interest" description="Disordered" evidence="1">
    <location>
        <begin position="49"/>
        <end position="70"/>
    </location>
</feature>
<dbReference type="Proteomes" id="UP001642487">
    <property type="component" value="Chromosome 3"/>
</dbReference>
<accession>A0ABP0YD77</accession>
<evidence type="ECO:0000313" key="2">
    <source>
        <dbReference type="EMBL" id="CAK9317922.1"/>
    </source>
</evidence>